<accession>A0A8K9V9R2</accession>
<dbReference type="Gene3D" id="3.30.70.330">
    <property type="match status" value="1"/>
</dbReference>
<reference evidence="2" key="2">
    <citation type="submission" date="2025-08" db="UniProtKB">
        <authorList>
            <consortium name="Ensembl"/>
        </authorList>
    </citation>
    <scope>IDENTIFICATION</scope>
</reference>
<reference evidence="2" key="3">
    <citation type="submission" date="2025-09" db="UniProtKB">
        <authorList>
            <consortium name="Ensembl"/>
        </authorList>
    </citation>
    <scope>IDENTIFICATION</scope>
</reference>
<dbReference type="PANTHER" id="PTHR21678">
    <property type="entry name" value="GROWTH INHIBITION AND DIFFERENTIATION RELATED PROTEIN 88"/>
    <property type="match status" value="1"/>
</dbReference>
<dbReference type="PANTHER" id="PTHR21678:SF7">
    <property type="entry name" value="COILED-COIL DOMAIN-CONTAINING PROTEIN R3HCC1L"/>
    <property type="match status" value="1"/>
</dbReference>
<dbReference type="InterPro" id="IPR039884">
    <property type="entry name" value="R3HC1/R3HCL"/>
</dbReference>
<dbReference type="AlphaFoldDB" id="A0A8K9V9R2"/>
<dbReference type="GeneTree" id="ENSGT00530000063711"/>
<dbReference type="Ensembl" id="ENSOMYT00000165268.1">
    <property type="protein sequence ID" value="ENSOMYP00000117350.1"/>
    <property type="gene ID" value="ENSOMYG00000051255.1"/>
</dbReference>
<evidence type="ECO:0000313" key="2">
    <source>
        <dbReference type="Ensembl" id="ENSOMYP00000117350.1"/>
    </source>
</evidence>
<feature type="compositionally biased region" description="Basic and acidic residues" evidence="1">
    <location>
        <begin position="396"/>
        <end position="430"/>
    </location>
</feature>
<keyword evidence="3" id="KW-1185">Reference proteome</keyword>
<organism evidence="2 3">
    <name type="scientific">Oncorhynchus mykiss</name>
    <name type="common">Rainbow trout</name>
    <name type="synonym">Salmo gairdneri</name>
    <dbReference type="NCBI Taxonomy" id="8022"/>
    <lineage>
        <taxon>Eukaryota</taxon>
        <taxon>Metazoa</taxon>
        <taxon>Chordata</taxon>
        <taxon>Craniata</taxon>
        <taxon>Vertebrata</taxon>
        <taxon>Euteleostomi</taxon>
        <taxon>Actinopterygii</taxon>
        <taxon>Neopterygii</taxon>
        <taxon>Teleostei</taxon>
        <taxon>Protacanthopterygii</taxon>
        <taxon>Salmoniformes</taxon>
        <taxon>Salmonidae</taxon>
        <taxon>Salmoninae</taxon>
        <taxon>Oncorhynchus</taxon>
    </lineage>
</organism>
<evidence type="ECO:0000313" key="3">
    <source>
        <dbReference type="Proteomes" id="UP000694395"/>
    </source>
</evidence>
<protein>
    <submittedName>
        <fullName evidence="2">R3H domain and coiled-coil containing 1-like</fullName>
    </submittedName>
</protein>
<dbReference type="InterPro" id="IPR012677">
    <property type="entry name" value="Nucleotide-bd_a/b_plait_sf"/>
</dbReference>
<evidence type="ECO:0000256" key="1">
    <source>
        <dbReference type="SAM" id="MobiDB-lite"/>
    </source>
</evidence>
<dbReference type="Proteomes" id="UP000694395">
    <property type="component" value="Chromosome 17"/>
</dbReference>
<sequence>MEIVRRLVSKITLSPSLSRSPYLSLTLSLSLSLSPSLSFTSLPPSLSRSPLCPPLSLAHLSAPLSLSLTSLPPSLSRSPLCPPLSLAHLSAPLSLSLTSLPPSLSHSPLCPLSLSFTSLPPSLSRSPLCPPLSLAHLSAPSLSRSPLCPPLSLAHLSAPLSLSFTSLPPSLSRSTLCPPLSLAHLSAPLSLSLSLTLSLCPPLSLSHPLSLPLSLSLTLSLCPPLSLSLTSLPPSLSPLCAPLSQLAIKQGRKKRPVQEARFDYYSLDQDREGDDDTELTEDELSNIIEIYDFPTEFKTEDLVKSFQAYQQRGFDIQFVDDTHALALFNSPIAAREALRTKHPLLKVRSLAKASVTTRAKARSCSDYLLPTKERPQTSAVLARRLVMGALGVKSPQSKEHREAERKKLQDAREQKRLAAKQRDDAWEGKA</sequence>
<name>A0A8K9V9R2_ONCMY</name>
<feature type="region of interest" description="Disordered" evidence="1">
    <location>
        <begin position="391"/>
        <end position="430"/>
    </location>
</feature>
<reference evidence="2" key="1">
    <citation type="submission" date="2020-07" db="EMBL/GenBank/DDBJ databases">
        <title>A long reads based de novo assembly of the rainbow trout Arlee double haploid line genome.</title>
        <authorList>
            <person name="Gao G."/>
            <person name="Palti Y."/>
        </authorList>
    </citation>
    <scope>NUCLEOTIDE SEQUENCE [LARGE SCALE GENOMIC DNA]</scope>
</reference>
<proteinExistence type="predicted"/>